<dbReference type="VEuPathDB" id="VectorBase:ISCW010425"/>
<protein>
    <submittedName>
        <fullName evidence="2 3">Uncharacterized protein</fullName>
    </submittedName>
</protein>
<dbReference type="EnsemblMetazoa" id="ISCW010425-RA">
    <property type="protein sequence ID" value="ISCW010425-PA"/>
    <property type="gene ID" value="ISCW010425"/>
</dbReference>
<dbReference type="VEuPathDB" id="VectorBase:ISCI010425"/>
<reference evidence="3" key="2">
    <citation type="submission" date="2020-05" db="UniProtKB">
        <authorList>
            <consortium name="EnsemblMetazoa"/>
        </authorList>
    </citation>
    <scope>IDENTIFICATION</scope>
    <source>
        <strain evidence="3">wikel</strain>
    </source>
</reference>
<dbReference type="Proteomes" id="UP000001555">
    <property type="component" value="Unassembled WGS sequence"/>
</dbReference>
<evidence type="ECO:0000256" key="1">
    <source>
        <dbReference type="SAM" id="Phobius"/>
    </source>
</evidence>
<dbReference type="HOGENOM" id="CLU_1541822_0_0_1"/>
<dbReference type="InParanoid" id="B7Q488"/>
<gene>
    <name evidence="2" type="ORF">IscW_ISCW010425</name>
</gene>
<proteinExistence type="predicted"/>
<dbReference type="PaxDb" id="6945-B7Q488"/>
<evidence type="ECO:0000313" key="4">
    <source>
        <dbReference type="Proteomes" id="UP000001555"/>
    </source>
</evidence>
<evidence type="ECO:0000313" key="2">
    <source>
        <dbReference type="EMBL" id="EEC13660.1"/>
    </source>
</evidence>
<dbReference type="EMBL" id="ABJB010339227">
    <property type="status" value="NOT_ANNOTATED_CDS"/>
    <property type="molecule type" value="Genomic_DNA"/>
</dbReference>
<name>B7Q488_IXOSC</name>
<dbReference type="AlphaFoldDB" id="B7Q488"/>
<accession>B7Q488</accession>
<dbReference type="EMBL" id="ABJB010176546">
    <property type="status" value="NOT_ANNOTATED_CDS"/>
    <property type="molecule type" value="Genomic_DNA"/>
</dbReference>
<keyword evidence="4" id="KW-1185">Reference proteome</keyword>
<reference evidence="2 4" key="1">
    <citation type="submission" date="2008-03" db="EMBL/GenBank/DDBJ databases">
        <title>Annotation of Ixodes scapularis.</title>
        <authorList>
            <consortium name="Ixodes scapularis Genome Project Consortium"/>
            <person name="Caler E."/>
            <person name="Hannick L.I."/>
            <person name="Bidwell S."/>
            <person name="Joardar V."/>
            <person name="Thiagarajan M."/>
            <person name="Amedeo P."/>
            <person name="Galinsky K.J."/>
            <person name="Schobel S."/>
            <person name="Inman J."/>
            <person name="Hostetler J."/>
            <person name="Miller J."/>
            <person name="Hammond M."/>
            <person name="Megy K."/>
            <person name="Lawson D."/>
            <person name="Kodira C."/>
            <person name="Sutton G."/>
            <person name="Meyer J."/>
            <person name="Hill C.A."/>
            <person name="Birren B."/>
            <person name="Nene V."/>
            <person name="Collins F."/>
            <person name="Alarcon-Chaidez F."/>
            <person name="Wikel S."/>
            <person name="Strausberg R."/>
        </authorList>
    </citation>
    <scope>NUCLEOTIDE SEQUENCE [LARGE SCALE GENOMIC DNA]</scope>
    <source>
        <strain evidence="4">Wikel</strain>
        <strain evidence="2">Wikel colony</strain>
    </source>
</reference>
<evidence type="ECO:0000313" key="3">
    <source>
        <dbReference type="EnsemblMetazoa" id="ISCW010425-PA"/>
    </source>
</evidence>
<sequence>MNLIYLVVRFRSDLPPELKNAKEAIESVLPDVKNIDKYVPRREGTIFLCSFAAISIIFDVVLYVGVENDVYCMILSAWAWGIVDCSVDFVVGIASGNMTFLDTVALSGIKQYASQLAINLDLKKRGVADSRYFTTVALAYPREDVIPQPRPVPTSGLGQPPPDAPYPVDNWIKY</sequence>
<keyword evidence="1" id="KW-0812">Transmembrane</keyword>
<dbReference type="EMBL" id="ABJB010592009">
    <property type="status" value="NOT_ANNOTATED_CDS"/>
    <property type="molecule type" value="Genomic_DNA"/>
</dbReference>
<dbReference type="EMBL" id="ABJB010061630">
    <property type="status" value="NOT_ANNOTATED_CDS"/>
    <property type="molecule type" value="Genomic_DNA"/>
</dbReference>
<keyword evidence="1" id="KW-0472">Membrane</keyword>
<keyword evidence="1" id="KW-1133">Transmembrane helix</keyword>
<organism>
    <name type="scientific">Ixodes scapularis</name>
    <name type="common">Black-legged tick</name>
    <name type="synonym">Deer tick</name>
    <dbReference type="NCBI Taxonomy" id="6945"/>
    <lineage>
        <taxon>Eukaryota</taxon>
        <taxon>Metazoa</taxon>
        <taxon>Ecdysozoa</taxon>
        <taxon>Arthropoda</taxon>
        <taxon>Chelicerata</taxon>
        <taxon>Arachnida</taxon>
        <taxon>Acari</taxon>
        <taxon>Parasitiformes</taxon>
        <taxon>Ixodida</taxon>
        <taxon>Ixodoidea</taxon>
        <taxon>Ixodidae</taxon>
        <taxon>Ixodinae</taxon>
        <taxon>Ixodes</taxon>
    </lineage>
</organism>
<feature type="transmembrane region" description="Helical" evidence="1">
    <location>
        <begin position="45"/>
        <end position="66"/>
    </location>
</feature>
<dbReference type="EMBL" id="ABJB010884277">
    <property type="status" value="NOT_ANNOTATED_CDS"/>
    <property type="molecule type" value="Genomic_DNA"/>
</dbReference>
<dbReference type="EMBL" id="DS853797">
    <property type="protein sequence ID" value="EEC13660.1"/>
    <property type="molecule type" value="Genomic_DNA"/>
</dbReference>